<feature type="region of interest" description="Disordered" evidence="2">
    <location>
        <begin position="706"/>
        <end position="807"/>
    </location>
</feature>
<feature type="compositionally biased region" description="Basic and acidic residues" evidence="2">
    <location>
        <begin position="507"/>
        <end position="516"/>
    </location>
</feature>
<feature type="region of interest" description="Disordered" evidence="2">
    <location>
        <begin position="138"/>
        <end position="210"/>
    </location>
</feature>
<keyword evidence="1" id="KW-0175">Coiled coil</keyword>
<name>A0A0H5QV16_9EUKA</name>
<sequence>MSGGSRTITRKVVPRPCNIPSMRKSSSGQDPNVEIVPSGGGGWAKPKLTAVPIADKSIDTKLQTTWTVPLTTPEEPKPAVPPARPTVRNPFGVEIEADSWDREVSPPPPTTRSWVDVDDNMDFSKPVVFDSEPIATLPTSQYSNQRNPCSDTAWRPATLRKPTVQSILKKSDAVNRTDPPSDAVVETRNDIPALDNQSKPADAAKGSEVDQAECMKAKALAAVARRQEEERKKEEERKARLALKLQEMDQRRGVQQNHNDAPITVMQRPKSSEASADMNENEAKQAQLGSYGSQDIRHVPIVVPERPNATQIRNSVCETRPRERSLSDNDFRRRQTQPNALVPSTRTNPAHERKRGSVHPPKSGTAAPAIPGSIPGSPSTRSNPVNTPKMIQICPNKPLSGPEHLNVLGRQTGEGDSCSGRRVGPSSTRASSSTGEKSSSAQNGPSFKLLVSESNTSNVWTQRKSLPNAAVSLDLPLPSRTYSRPVVAAVNLISTTATNEIQQFQDNHGRDQRDATESQDWSSEAMQLDNSSVFSQGAHVPNSNLVKSSDNHHSTPVHHFRRKGPMRPTDNVASNVSYPRRWDNTPVVIDDSHASQWSAASPVAAASDRVHATPIRPGQQHKIVSHPPRPQMRSDHNASLLSRQQTLSAASPKSPSFALARRLITETLGAVPVPSISSAWAAPAVPPSADDLPGTEAVIPVCASEPTQSELVHSSPSKSATAPDASSQDRQSRNQGFRKGRSGRKAQYRAVKPEGHSTQVVNSKPVQSRDQKSPVPDRAMTSSKRGPHASRRGRYVVRSAPAAPGQS</sequence>
<feature type="coiled-coil region" evidence="1">
    <location>
        <begin position="217"/>
        <end position="251"/>
    </location>
</feature>
<feature type="compositionally biased region" description="Polar residues" evidence="2">
    <location>
        <begin position="518"/>
        <end position="548"/>
    </location>
</feature>
<feature type="compositionally biased region" description="Basic residues" evidence="2">
    <location>
        <begin position="736"/>
        <end position="747"/>
    </location>
</feature>
<evidence type="ECO:0008006" key="4">
    <source>
        <dbReference type="Google" id="ProtNLM"/>
    </source>
</evidence>
<feature type="region of interest" description="Disordered" evidence="2">
    <location>
        <begin position="503"/>
        <end position="578"/>
    </location>
</feature>
<feature type="compositionally biased region" description="Polar residues" evidence="2">
    <location>
        <begin position="138"/>
        <end position="150"/>
    </location>
</feature>
<feature type="compositionally biased region" description="Polar residues" evidence="2">
    <location>
        <begin position="336"/>
        <end position="348"/>
    </location>
</feature>
<feature type="compositionally biased region" description="Polar residues" evidence="2">
    <location>
        <begin position="706"/>
        <end position="735"/>
    </location>
</feature>
<feature type="region of interest" description="Disordered" evidence="2">
    <location>
        <begin position="67"/>
        <end position="118"/>
    </location>
</feature>
<evidence type="ECO:0000256" key="1">
    <source>
        <dbReference type="SAM" id="Coils"/>
    </source>
</evidence>
<reference evidence="3" key="1">
    <citation type="submission" date="2015-04" db="EMBL/GenBank/DDBJ databases">
        <title>The genome sequence of the plant pathogenic Rhizarian Plasmodiophora brassicae reveals insights in its biotrophic life cycle and the origin of chitin synthesis.</title>
        <authorList>
            <person name="Schwelm A."/>
            <person name="Fogelqvist J."/>
            <person name="Knaust A."/>
            <person name="Julke S."/>
            <person name="Lilja T."/>
            <person name="Dhandapani V."/>
            <person name="Bonilla-Rosso G."/>
            <person name="Karlsson M."/>
            <person name="Shevchenko A."/>
            <person name="Choi S.R."/>
            <person name="Kim H.G."/>
            <person name="Park J.Y."/>
            <person name="Lim Y.P."/>
            <person name="Ludwig-Muller J."/>
            <person name="Dixelius C."/>
        </authorList>
    </citation>
    <scope>NUCLEOTIDE SEQUENCE</scope>
    <source>
        <tissue evidence="3">Potato root galls</tissue>
    </source>
</reference>
<feature type="compositionally biased region" description="Polar residues" evidence="2">
    <location>
        <begin position="756"/>
        <end position="766"/>
    </location>
</feature>
<feature type="region of interest" description="Disordered" evidence="2">
    <location>
        <begin position="614"/>
        <end position="655"/>
    </location>
</feature>
<feature type="compositionally biased region" description="Basic and acidic residues" evidence="2">
    <location>
        <begin position="319"/>
        <end position="333"/>
    </location>
</feature>
<protein>
    <recommendedName>
        <fullName evidence="4">BAT2 N-terminal domain-containing protein</fullName>
    </recommendedName>
</protein>
<accession>A0A0H5QV16</accession>
<feature type="compositionally biased region" description="Low complexity" evidence="2">
    <location>
        <begin position="364"/>
        <end position="380"/>
    </location>
</feature>
<feature type="region of interest" description="Disordered" evidence="2">
    <location>
        <begin position="304"/>
        <end position="446"/>
    </location>
</feature>
<dbReference type="AlphaFoldDB" id="A0A0H5QV16"/>
<feature type="compositionally biased region" description="Polar residues" evidence="2">
    <location>
        <begin position="637"/>
        <end position="654"/>
    </location>
</feature>
<evidence type="ECO:0000256" key="2">
    <source>
        <dbReference type="SAM" id="MobiDB-lite"/>
    </source>
</evidence>
<organism evidence="3">
    <name type="scientific">Spongospora subterranea</name>
    <dbReference type="NCBI Taxonomy" id="70186"/>
    <lineage>
        <taxon>Eukaryota</taxon>
        <taxon>Sar</taxon>
        <taxon>Rhizaria</taxon>
        <taxon>Endomyxa</taxon>
        <taxon>Phytomyxea</taxon>
        <taxon>Plasmodiophorida</taxon>
        <taxon>Plasmodiophoridae</taxon>
        <taxon>Spongospora</taxon>
    </lineage>
</organism>
<feature type="compositionally biased region" description="Basic residues" evidence="2">
    <location>
        <begin position="785"/>
        <end position="795"/>
    </location>
</feature>
<feature type="compositionally biased region" description="Polar residues" evidence="2">
    <location>
        <begin position="308"/>
        <end position="317"/>
    </location>
</feature>
<feature type="region of interest" description="Disordered" evidence="2">
    <location>
        <begin position="266"/>
        <end position="292"/>
    </location>
</feature>
<feature type="region of interest" description="Disordered" evidence="2">
    <location>
        <begin position="1"/>
        <end position="47"/>
    </location>
</feature>
<evidence type="ECO:0000313" key="3">
    <source>
        <dbReference type="EMBL" id="CRZ05421.1"/>
    </source>
</evidence>
<dbReference type="EMBL" id="HACM01004979">
    <property type="protein sequence ID" value="CRZ05421.1"/>
    <property type="molecule type" value="Transcribed_RNA"/>
</dbReference>
<feature type="compositionally biased region" description="Low complexity" evidence="2">
    <location>
        <begin position="426"/>
        <end position="440"/>
    </location>
</feature>
<feature type="compositionally biased region" description="Basic residues" evidence="2">
    <location>
        <begin position="555"/>
        <end position="565"/>
    </location>
</feature>
<proteinExistence type="predicted"/>